<organism evidence="10 11">
    <name type="scientific">Elusimicrobium minutum (strain Pei191)</name>
    <dbReference type="NCBI Taxonomy" id="445932"/>
    <lineage>
        <taxon>Bacteria</taxon>
        <taxon>Pseudomonadati</taxon>
        <taxon>Elusimicrobiota</taxon>
        <taxon>Elusimicrobia</taxon>
        <taxon>Elusimicrobiales</taxon>
        <taxon>Elusimicrobiaceae</taxon>
        <taxon>Elusimicrobium</taxon>
    </lineage>
</organism>
<dbReference type="Gene3D" id="1.20.81.30">
    <property type="entry name" value="Type II secretion system (T2SS), domain F"/>
    <property type="match status" value="2"/>
</dbReference>
<dbReference type="GO" id="GO:0005886">
    <property type="term" value="C:plasma membrane"/>
    <property type="evidence" value="ECO:0007669"/>
    <property type="project" value="UniProtKB-SubCell"/>
</dbReference>
<evidence type="ECO:0000256" key="1">
    <source>
        <dbReference type="ARBA" id="ARBA00004429"/>
    </source>
</evidence>
<protein>
    <submittedName>
        <fullName evidence="10">Type II secretion system subunit</fullName>
    </submittedName>
</protein>
<dbReference type="InterPro" id="IPR018076">
    <property type="entry name" value="T2SS_GspF_dom"/>
</dbReference>
<dbReference type="FunFam" id="1.20.81.30:FF:000001">
    <property type="entry name" value="Type II secretion system protein F"/>
    <property type="match status" value="1"/>
</dbReference>
<evidence type="ECO:0000256" key="2">
    <source>
        <dbReference type="ARBA" id="ARBA00005745"/>
    </source>
</evidence>
<evidence type="ECO:0000256" key="4">
    <source>
        <dbReference type="ARBA" id="ARBA00022519"/>
    </source>
</evidence>
<keyword evidence="5 8" id="KW-0812">Transmembrane</keyword>
<evidence type="ECO:0000313" key="11">
    <source>
        <dbReference type="Proteomes" id="UP000001029"/>
    </source>
</evidence>
<evidence type="ECO:0000256" key="6">
    <source>
        <dbReference type="ARBA" id="ARBA00022989"/>
    </source>
</evidence>
<evidence type="ECO:0000256" key="7">
    <source>
        <dbReference type="ARBA" id="ARBA00023136"/>
    </source>
</evidence>
<dbReference type="PANTHER" id="PTHR30012">
    <property type="entry name" value="GENERAL SECRETION PATHWAY PROTEIN"/>
    <property type="match status" value="1"/>
</dbReference>
<dbReference type="OrthoDB" id="9805682at2"/>
<keyword evidence="11" id="KW-1185">Reference proteome</keyword>
<dbReference type="RefSeq" id="WP_012414750.1">
    <property type="nucleotide sequence ID" value="NC_010644.1"/>
</dbReference>
<feature type="domain" description="Type II secretion system protein GspF" evidence="9">
    <location>
        <begin position="279"/>
        <end position="401"/>
    </location>
</feature>
<keyword evidence="4" id="KW-0997">Cell inner membrane</keyword>
<dbReference type="PRINTS" id="PR00812">
    <property type="entry name" value="BCTERIALGSPF"/>
</dbReference>
<evidence type="ECO:0000256" key="8">
    <source>
        <dbReference type="SAM" id="Phobius"/>
    </source>
</evidence>
<comment type="similarity">
    <text evidence="2">Belongs to the GSP F family.</text>
</comment>
<keyword evidence="6 8" id="KW-1133">Transmembrane helix</keyword>
<sequence>MAKYSYVVKDHTGKSFKGSLQADSRDKAVGILQEHGYIILEVKEAGGKGALFGGTKPQKGKGTNSKVKSHILAFFAEQLSTLISGGVPLVRAITLLGEHASDPNLGYVLQQIAKDIASGSSFYTALEKHPKTFDHIWLSLVQAGEVGGQLAGTLMQIAVYIKTQDAVRSKIITAVSYPAILFIMSVGVLIYFIVFIVPTFATIFAESNMELPAITQAVLLISHLITHRLPWIIGTLVVAIVAFNVYIRGDAGKKNWHSFLLNIPLLGAFLKNMYYERMLSTLSTLLKSGVTILNSITVLENAFAGNIIIRNALREAKKDVSEGKSISDSFKDTGVFPGMMTEMMRMGEESGRLPNIIDTLAKFYNDHVNQFIARFSAVIDPILIIGVGVIIGIVVMSIFMPIFKMSQMGSNM</sequence>
<evidence type="ECO:0000259" key="9">
    <source>
        <dbReference type="Pfam" id="PF00482"/>
    </source>
</evidence>
<dbReference type="Pfam" id="PF00482">
    <property type="entry name" value="T2SSF"/>
    <property type="match status" value="2"/>
</dbReference>
<feature type="transmembrane region" description="Helical" evidence="8">
    <location>
        <begin position="229"/>
        <end position="247"/>
    </location>
</feature>
<keyword evidence="3" id="KW-1003">Cell membrane</keyword>
<feature type="domain" description="Type II secretion system protein GspF" evidence="9">
    <location>
        <begin position="75"/>
        <end position="198"/>
    </location>
</feature>
<accession>B2KC08</accession>
<comment type="subcellular location">
    <subcellularLocation>
        <location evidence="1">Cell inner membrane</location>
        <topology evidence="1">Multi-pass membrane protein</topology>
    </subcellularLocation>
</comment>
<feature type="transmembrane region" description="Helical" evidence="8">
    <location>
        <begin position="259"/>
        <end position="275"/>
    </location>
</feature>
<evidence type="ECO:0000313" key="10">
    <source>
        <dbReference type="EMBL" id="ACC98135.1"/>
    </source>
</evidence>
<proteinExistence type="inferred from homology"/>
<feature type="transmembrane region" description="Helical" evidence="8">
    <location>
        <begin position="179"/>
        <end position="205"/>
    </location>
</feature>
<dbReference type="Proteomes" id="UP000001029">
    <property type="component" value="Chromosome"/>
</dbReference>
<name>B2KC08_ELUMP</name>
<dbReference type="AlphaFoldDB" id="B2KC08"/>
<keyword evidence="7 8" id="KW-0472">Membrane</keyword>
<gene>
    <name evidence="10" type="ordered locus">Emin_0580</name>
</gene>
<evidence type="ECO:0000256" key="5">
    <source>
        <dbReference type="ARBA" id="ARBA00022692"/>
    </source>
</evidence>
<evidence type="ECO:0000256" key="3">
    <source>
        <dbReference type="ARBA" id="ARBA00022475"/>
    </source>
</evidence>
<dbReference type="InterPro" id="IPR042094">
    <property type="entry name" value="T2SS_GspF_sf"/>
</dbReference>
<dbReference type="InterPro" id="IPR003004">
    <property type="entry name" value="GspF/PilC"/>
</dbReference>
<feature type="transmembrane region" description="Helical" evidence="8">
    <location>
        <begin position="382"/>
        <end position="403"/>
    </location>
</feature>
<reference evidence="10 11" key="1">
    <citation type="journal article" date="2009" name="Appl. Environ. Microbiol.">
        <title>Genomic analysis of 'Elusimicrobium minutum,' the first cultivated representative of the phylum 'Elusimicrobia' (formerly termite group 1).</title>
        <authorList>
            <person name="Herlemann D.P.R."/>
            <person name="Geissinger O."/>
            <person name="Ikeda-Ohtsubo W."/>
            <person name="Kunin V."/>
            <person name="Sun H."/>
            <person name="Lapidus A."/>
            <person name="Hugenholtz P."/>
            <person name="Brune A."/>
        </authorList>
    </citation>
    <scope>NUCLEOTIDE SEQUENCE [LARGE SCALE GENOMIC DNA]</scope>
    <source>
        <strain evidence="10 11">Pei191</strain>
    </source>
</reference>
<dbReference type="PANTHER" id="PTHR30012:SF0">
    <property type="entry name" value="TYPE II SECRETION SYSTEM PROTEIN F-RELATED"/>
    <property type="match status" value="1"/>
</dbReference>
<dbReference type="EMBL" id="CP001055">
    <property type="protein sequence ID" value="ACC98135.1"/>
    <property type="molecule type" value="Genomic_DNA"/>
</dbReference>
<dbReference type="KEGG" id="emi:Emin_0580"/>
<dbReference type="STRING" id="445932.Emin_0580"/>
<dbReference type="HOGENOM" id="CLU_035032_2_1_0"/>